<dbReference type="GO" id="GO:0005737">
    <property type="term" value="C:cytoplasm"/>
    <property type="evidence" value="ECO:0007669"/>
    <property type="project" value="TreeGrafter"/>
</dbReference>
<dbReference type="GO" id="GO:0004029">
    <property type="term" value="F:aldehyde dehydrogenase (NAD+) activity"/>
    <property type="evidence" value="ECO:0007669"/>
    <property type="project" value="TreeGrafter"/>
</dbReference>
<dbReference type="Proteomes" id="UP000190150">
    <property type="component" value="Unassembled WGS sequence"/>
</dbReference>
<name>A0A1T5F5N4_9SPHI</name>
<evidence type="ECO:0000259" key="2">
    <source>
        <dbReference type="Pfam" id="PF13460"/>
    </source>
</evidence>
<dbReference type="InterPro" id="IPR051783">
    <property type="entry name" value="NAD(P)-dependent_oxidoreduct"/>
</dbReference>
<dbReference type="STRING" id="1513896.SAMN05660841_03051"/>
<feature type="domain" description="NAD(P)-binding" evidence="2">
    <location>
        <begin position="7"/>
        <end position="144"/>
    </location>
</feature>
<gene>
    <name evidence="3" type="ORF">SAMN05660841_03051</name>
</gene>
<evidence type="ECO:0000256" key="1">
    <source>
        <dbReference type="SAM" id="Phobius"/>
    </source>
</evidence>
<feature type="transmembrane region" description="Helical" evidence="1">
    <location>
        <begin position="451"/>
        <end position="468"/>
    </location>
</feature>
<accession>A0A1T5F5N4</accession>
<dbReference type="Gene3D" id="3.40.50.720">
    <property type="entry name" value="NAD(P)-binding Rossmann-like Domain"/>
    <property type="match status" value="1"/>
</dbReference>
<reference evidence="4" key="1">
    <citation type="submission" date="2017-02" db="EMBL/GenBank/DDBJ databases">
        <authorList>
            <person name="Varghese N."/>
            <person name="Submissions S."/>
        </authorList>
    </citation>
    <scope>NUCLEOTIDE SEQUENCE [LARGE SCALE GENOMIC DNA]</scope>
    <source>
        <strain evidence="4">DSM 24091</strain>
    </source>
</reference>
<organism evidence="3 4">
    <name type="scientific">Sphingobacterium nematocida</name>
    <dbReference type="NCBI Taxonomy" id="1513896"/>
    <lineage>
        <taxon>Bacteria</taxon>
        <taxon>Pseudomonadati</taxon>
        <taxon>Bacteroidota</taxon>
        <taxon>Sphingobacteriia</taxon>
        <taxon>Sphingobacteriales</taxon>
        <taxon>Sphingobacteriaceae</taxon>
        <taxon>Sphingobacterium</taxon>
    </lineage>
</organism>
<proteinExistence type="predicted"/>
<dbReference type="Pfam" id="PF11066">
    <property type="entry name" value="DUF2867"/>
    <property type="match status" value="1"/>
</dbReference>
<dbReference type="Pfam" id="PF13460">
    <property type="entry name" value="NAD_binding_10"/>
    <property type="match status" value="1"/>
</dbReference>
<keyword evidence="1" id="KW-1133">Transmembrane helix</keyword>
<dbReference type="PANTHER" id="PTHR48079">
    <property type="entry name" value="PROTEIN YEEZ"/>
    <property type="match status" value="1"/>
</dbReference>
<dbReference type="InterPro" id="IPR021295">
    <property type="entry name" value="DUF2867"/>
</dbReference>
<dbReference type="InterPro" id="IPR036291">
    <property type="entry name" value="NAD(P)-bd_dom_sf"/>
</dbReference>
<keyword evidence="4" id="KW-1185">Reference proteome</keyword>
<dbReference type="EMBL" id="FUZF01000014">
    <property type="protein sequence ID" value="SKB91473.1"/>
    <property type="molecule type" value="Genomic_DNA"/>
</dbReference>
<evidence type="ECO:0000313" key="4">
    <source>
        <dbReference type="Proteomes" id="UP000190150"/>
    </source>
</evidence>
<sequence>MNILLTGVTGYIAKRLLPVLVHKGHHVVCCVRDQSRFSYDQELAQFISVIEVDFLKEETLANIPSDIDVAFYLIHSMSTQQGDFARMEEICAHHFKDVLSKIAVKQVIYLGGINNDQYLSKHLRSRKNVESILAQGTYALTVLKAGIIVGSGSGSFEIIRDLVEKLPVMVAPKWLKTKCQPIAIRNVIEFLVGVICQSETYSKSFDIAGPDVLTYKQMLLQYAEIRGLKRKIFIVPVMTPKLSSYWLYFVTSTSYPLAKNLVDSMKVEVIAEANNLTRLLNIQPIDYKSAIRLAFEKIEQNNVLSSWKDAQSSAILNQGITTLVSVPVYGCFKDVRKVKLADVETTLARIWSIGGKTGWYYGNWLWKMRGFIDQLVGGVGMRRGRKSDLNIYPGDALDFWRVLVADKPEKRLLLYAEMKLPGEAWLEFKIDENNELTQTATFRPLGISGRLYWYAVLPFHGFIFKGMINRIAANNKV</sequence>
<dbReference type="AlphaFoldDB" id="A0A1T5F5N4"/>
<dbReference type="InterPro" id="IPR016040">
    <property type="entry name" value="NAD(P)-bd_dom"/>
</dbReference>
<keyword evidence="1" id="KW-0812">Transmembrane</keyword>
<evidence type="ECO:0000313" key="3">
    <source>
        <dbReference type="EMBL" id="SKB91473.1"/>
    </source>
</evidence>
<dbReference type="PANTHER" id="PTHR48079:SF6">
    <property type="entry name" value="NAD(P)-BINDING DOMAIN-CONTAINING PROTEIN-RELATED"/>
    <property type="match status" value="1"/>
</dbReference>
<dbReference type="SUPFAM" id="SSF51735">
    <property type="entry name" value="NAD(P)-binding Rossmann-fold domains"/>
    <property type="match status" value="1"/>
</dbReference>
<protein>
    <submittedName>
        <fullName evidence="3">Uncharacterized conserved protein YbjT, contains NAD(P)-binding and DUF2867 domains</fullName>
    </submittedName>
</protein>
<dbReference type="OrthoDB" id="9774199at2"/>
<keyword evidence="1" id="KW-0472">Membrane</keyword>
<dbReference type="RefSeq" id="WP_079644266.1">
    <property type="nucleotide sequence ID" value="NZ_FUZF01000014.1"/>
</dbReference>